<gene>
    <name evidence="1" type="ORF">LXM24_16595</name>
</gene>
<accession>A0A9X1PB46</accession>
<name>A0A9X1PB46_9BACT</name>
<protein>
    <submittedName>
        <fullName evidence="1">Uncharacterized protein</fullName>
    </submittedName>
</protein>
<evidence type="ECO:0000313" key="1">
    <source>
        <dbReference type="EMBL" id="MCF0041726.1"/>
    </source>
</evidence>
<proteinExistence type="predicted"/>
<keyword evidence="2" id="KW-1185">Reference proteome</keyword>
<organism evidence="1 2">
    <name type="scientific">Dyadobacter fanqingshengii</name>
    <dbReference type="NCBI Taxonomy" id="2906443"/>
    <lineage>
        <taxon>Bacteria</taxon>
        <taxon>Pseudomonadati</taxon>
        <taxon>Bacteroidota</taxon>
        <taxon>Cytophagia</taxon>
        <taxon>Cytophagales</taxon>
        <taxon>Spirosomataceae</taxon>
        <taxon>Dyadobacter</taxon>
    </lineage>
</organism>
<evidence type="ECO:0000313" key="2">
    <source>
        <dbReference type="Proteomes" id="UP001139700"/>
    </source>
</evidence>
<dbReference type="EMBL" id="JAJTTA010000002">
    <property type="protein sequence ID" value="MCF0041726.1"/>
    <property type="molecule type" value="Genomic_DNA"/>
</dbReference>
<dbReference type="Proteomes" id="UP001139700">
    <property type="component" value="Unassembled WGS sequence"/>
</dbReference>
<dbReference type="AlphaFoldDB" id="A0A9X1PB46"/>
<dbReference type="RefSeq" id="WP_234614540.1">
    <property type="nucleotide sequence ID" value="NZ_CP098806.1"/>
</dbReference>
<sequence>MTLKIASLIIGSALAAGTVTAICCGVILQRNSPLPGSSLPDNVVKIEKAVHCKYMYDEMAHKLVAYSASETCGNGQNGFSYKLGSRILELTKGVHAAQRIITL</sequence>
<reference evidence="1" key="1">
    <citation type="submission" date="2021-12" db="EMBL/GenBank/DDBJ databases">
        <title>Novel species in genus Dyadobacter.</title>
        <authorList>
            <person name="Ma C."/>
        </authorList>
    </citation>
    <scope>NUCLEOTIDE SEQUENCE</scope>
    <source>
        <strain evidence="1">CY399</strain>
    </source>
</reference>
<comment type="caution">
    <text evidence="1">The sequence shown here is derived from an EMBL/GenBank/DDBJ whole genome shotgun (WGS) entry which is preliminary data.</text>
</comment>